<organism evidence="5 6">
    <name type="scientific">Arenibacter palladensis</name>
    <dbReference type="NCBI Taxonomy" id="237373"/>
    <lineage>
        <taxon>Bacteria</taxon>
        <taxon>Pseudomonadati</taxon>
        <taxon>Bacteroidota</taxon>
        <taxon>Flavobacteriia</taxon>
        <taxon>Flavobacteriales</taxon>
        <taxon>Flavobacteriaceae</taxon>
        <taxon>Arenibacter</taxon>
    </lineage>
</organism>
<dbReference type="PROSITE" id="PS51450">
    <property type="entry name" value="LRR"/>
    <property type="match status" value="2"/>
</dbReference>
<reference evidence="6" key="1">
    <citation type="submission" date="2016-11" db="EMBL/GenBank/DDBJ databases">
        <authorList>
            <person name="Varghese N."/>
            <person name="Submissions S."/>
        </authorList>
    </citation>
    <scope>NUCLEOTIDE SEQUENCE [LARGE SCALE GENOMIC DNA]</scope>
    <source>
        <strain evidence="6">DSM 17539</strain>
    </source>
</reference>
<keyword evidence="6" id="KW-1185">Reference proteome</keyword>
<dbReference type="EMBL" id="FQUX01000002">
    <property type="protein sequence ID" value="SHE98545.1"/>
    <property type="molecule type" value="Genomic_DNA"/>
</dbReference>
<name>A0A1M4XYN2_9FLAO</name>
<dbReference type="InterPro" id="IPR032186">
    <property type="entry name" value="DUF5018"/>
</dbReference>
<protein>
    <submittedName>
        <fullName evidence="5">Leucine rich repeat-containing protein</fullName>
    </submittedName>
</protein>
<accession>A0A1M4XYN2</accession>
<keyword evidence="2" id="KW-0677">Repeat</keyword>
<dbReference type="InterPro" id="IPR055414">
    <property type="entry name" value="LRR_R13L4/SHOC2-like"/>
</dbReference>
<dbReference type="Proteomes" id="UP000184406">
    <property type="component" value="Unassembled WGS sequence"/>
</dbReference>
<dbReference type="InterPro" id="IPR050216">
    <property type="entry name" value="LRR_domain-containing"/>
</dbReference>
<keyword evidence="1" id="KW-0433">Leucine-rich repeat</keyword>
<feature type="domain" description="Disease resistance R13L4/SHOC-2-like LRR" evidence="4">
    <location>
        <begin position="329"/>
        <end position="408"/>
    </location>
</feature>
<evidence type="ECO:0000256" key="2">
    <source>
        <dbReference type="ARBA" id="ARBA00022737"/>
    </source>
</evidence>
<dbReference type="FunFam" id="3.80.10.10:FF:000383">
    <property type="entry name" value="Leucine-rich repeat receptor protein kinase EMS1"/>
    <property type="match status" value="1"/>
</dbReference>
<dbReference type="InterPro" id="IPR032675">
    <property type="entry name" value="LRR_dom_sf"/>
</dbReference>
<dbReference type="SMART" id="SM00364">
    <property type="entry name" value="LRR_BAC"/>
    <property type="match status" value="5"/>
</dbReference>
<sequence>MRKISTYFLTLLLFAACNKTDDKHNDGQIKKSKAKAITSFKFTANDNDTLTEDIKAVIDEEEKMITAEAPSGTDVKALKPSMTLSEGAKVSPRNKEAKDFSQAVVYAVTAEDGTEVEYTVTVTIRKSNAKEITSFVFLAADNEAISEDVKAEIDEEQKTVTAEMPFGTNVTALKPNIELATGATVSPDNGSVKDFSGAVEYTVAAEDSSTTIYTVSVNVALSDRQVLVELYKANPDNTLDWDLEYEDISSWEGVTVENDRVIELLLNGKELDGANLNVLPASLGYLQNLEVLNVEGNSLVSIPKEIGDITNLKSLDVSSNSLTAIPTEIGNLINLTTMYFTDNRLTAIPKEIGNLKNLEQLYLSKNSLTSIPSEIGNLSKMLELILSENELSAIPDEIGNLINMSTLWLNDNSLTTLPASIANNTNLGWLQIQNNQITIIPKSICAMDIASFTKDATAECEQ</sequence>
<dbReference type="PANTHER" id="PTHR48051">
    <property type="match status" value="1"/>
</dbReference>
<dbReference type="InterPro" id="IPR001611">
    <property type="entry name" value="Leu-rich_rpt"/>
</dbReference>
<evidence type="ECO:0000313" key="5">
    <source>
        <dbReference type="EMBL" id="SHE98545.1"/>
    </source>
</evidence>
<evidence type="ECO:0000313" key="6">
    <source>
        <dbReference type="Proteomes" id="UP000184406"/>
    </source>
</evidence>
<dbReference type="AlphaFoldDB" id="A0A1M4XYN2"/>
<evidence type="ECO:0000259" key="4">
    <source>
        <dbReference type="Pfam" id="PF23598"/>
    </source>
</evidence>
<dbReference type="InterPro" id="IPR003591">
    <property type="entry name" value="Leu-rich_rpt_typical-subtyp"/>
</dbReference>
<evidence type="ECO:0000259" key="3">
    <source>
        <dbReference type="Pfam" id="PF16410"/>
    </source>
</evidence>
<gene>
    <name evidence="5" type="ORF">SAMN03080594_102249</name>
</gene>
<proteinExistence type="predicted"/>
<evidence type="ECO:0000256" key="1">
    <source>
        <dbReference type="ARBA" id="ARBA00022614"/>
    </source>
</evidence>
<dbReference type="Gene3D" id="2.60.40.2340">
    <property type="match status" value="2"/>
</dbReference>
<dbReference type="Gene3D" id="3.80.10.10">
    <property type="entry name" value="Ribonuclease Inhibitor"/>
    <property type="match status" value="2"/>
</dbReference>
<dbReference type="RefSeq" id="WP_072861098.1">
    <property type="nucleotide sequence ID" value="NZ_FQUX01000002.1"/>
</dbReference>
<dbReference type="SMART" id="SM00369">
    <property type="entry name" value="LRR_TYP"/>
    <property type="match status" value="7"/>
</dbReference>
<dbReference type="OrthoDB" id="1466621at2"/>
<feature type="domain" description="DUF5018" evidence="3">
    <location>
        <begin position="120"/>
        <end position="219"/>
    </location>
</feature>
<dbReference type="PROSITE" id="PS51257">
    <property type="entry name" value="PROKAR_LIPOPROTEIN"/>
    <property type="match status" value="1"/>
</dbReference>
<dbReference type="SUPFAM" id="SSF52058">
    <property type="entry name" value="L domain-like"/>
    <property type="match status" value="1"/>
</dbReference>
<dbReference type="GO" id="GO:0005737">
    <property type="term" value="C:cytoplasm"/>
    <property type="evidence" value="ECO:0007669"/>
    <property type="project" value="TreeGrafter"/>
</dbReference>
<dbReference type="Pfam" id="PF16410">
    <property type="entry name" value="DUF5018"/>
    <property type="match status" value="1"/>
</dbReference>
<dbReference type="Pfam" id="PF23598">
    <property type="entry name" value="LRR_14"/>
    <property type="match status" value="1"/>
</dbReference>
<dbReference type="PANTHER" id="PTHR48051:SF1">
    <property type="entry name" value="RAS SUPPRESSOR PROTEIN 1"/>
    <property type="match status" value="1"/>
</dbReference>